<reference evidence="1" key="1">
    <citation type="submission" date="2021-01" db="EMBL/GenBank/DDBJ databases">
        <authorList>
            <consortium name="Genoscope - CEA"/>
            <person name="William W."/>
        </authorList>
    </citation>
    <scope>NUCLEOTIDE SEQUENCE</scope>
</reference>
<organism evidence="1 2">
    <name type="scientific">Paramecium octaurelia</name>
    <dbReference type="NCBI Taxonomy" id="43137"/>
    <lineage>
        <taxon>Eukaryota</taxon>
        <taxon>Sar</taxon>
        <taxon>Alveolata</taxon>
        <taxon>Ciliophora</taxon>
        <taxon>Intramacronucleata</taxon>
        <taxon>Oligohymenophorea</taxon>
        <taxon>Peniculida</taxon>
        <taxon>Parameciidae</taxon>
        <taxon>Paramecium</taxon>
    </lineage>
</organism>
<name>A0A8S1SWE8_PAROT</name>
<sequence>MLYDSIEQKNILLHLSRWNKMPFKIEINYWQRKRSPFINFTQNQVKTHFCPLSNIVNS</sequence>
<comment type="caution">
    <text evidence="1">The sequence shown here is derived from an EMBL/GenBank/DDBJ whole genome shotgun (WGS) entry which is preliminary data.</text>
</comment>
<accession>A0A8S1SWE8</accession>
<gene>
    <name evidence="1" type="ORF">POCTA_138.1.T0150133</name>
</gene>
<evidence type="ECO:0000313" key="2">
    <source>
        <dbReference type="Proteomes" id="UP000683925"/>
    </source>
</evidence>
<dbReference type="Proteomes" id="UP000683925">
    <property type="component" value="Unassembled WGS sequence"/>
</dbReference>
<proteinExistence type="predicted"/>
<protein>
    <submittedName>
        <fullName evidence="1">Uncharacterized protein</fullName>
    </submittedName>
</protein>
<keyword evidence="2" id="KW-1185">Reference proteome</keyword>
<evidence type="ECO:0000313" key="1">
    <source>
        <dbReference type="EMBL" id="CAD8143629.1"/>
    </source>
</evidence>
<dbReference type="AlphaFoldDB" id="A0A8S1SWE8"/>
<dbReference type="EMBL" id="CAJJDP010000015">
    <property type="protein sequence ID" value="CAD8143629.1"/>
    <property type="molecule type" value="Genomic_DNA"/>
</dbReference>